<name>A0ABM7S843_9HELI</name>
<dbReference type="RefSeq" id="WP_221279533.1">
    <property type="nucleotide sequence ID" value="NZ_AP024814.1"/>
</dbReference>
<reference evidence="12 13" key="1">
    <citation type="submission" date="2021-07" db="EMBL/GenBank/DDBJ databases">
        <title>Novel Helicobacter sp. Isolated from a dog.</title>
        <authorList>
            <person name="Rimbara E."/>
            <person name="Suzuki M."/>
        </authorList>
    </citation>
    <scope>NUCLEOTIDE SEQUENCE [LARGE SCALE GENOMIC DNA]</scope>
    <source>
        <strain evidence="13">NHP19-003</strain>
    </source>
</reference>
<evidence type="ECO:0000256" key="8">
    <source>
        <dbReference type="ARBA" id="ARBA00048988"/>
    </source>
</evidence>
<feature type="domain" description="UvrD-like helicase ATP-binding" evidence="11">
    <location>
        <begin position="1"/>
        <end position="407"/>
    </location>
</feature>
<sequence>METQSAHTHTWLALRASAGSGKTFALTLRYAALLFEGAQPANILTLTFTKKAAAEMRERIHKTLALLKTASLVYQKDPTYTPEPKTQEILEVLQRDYNLSLARLASAPKIYADFLQEDPPIITIDAFFQQVLRKFSYFVGVVSAFEVGESSLEEQLNAFLSRLKSQDLNRFKRLCLLLLTPGRSSVAHALKGFLELHDGGVDFTPPSAPNVNFKQLEQEIFNEYGISKFKWRKEPVKDFGEILVALKNKGAQKDLGTNPKIKTLLVDYFCLREAAVLNEFAYFLGLYRKHSHNPSKLSFAAITLKVNQLLRENLIDRDFFYFRLDSQIMHILIDEFQDTNPLQFGILKPLVDEIKAGKGQKWGDRSVFFVGDSKQSIYGFRGSKSALFERVCSEIPSQSLEHNHRSTGVVLDFVNAAFAPKIAGYTPQKLPEKRTDLATKGYVRVQSVQITGLENGAKTEAMLTGVLNAIKELLNSGVVAQEIAILCFKNDDVNDLKEFLTPHLKGVEIVSATDLSLLAQKEVKALRHALLHAICPPEQQSYHLANVAKLCGSPLNISPKLPPLNPNLSTHILNLMQTLELFSPSACHFLEHSLEFNDPKEFLEDLEQKNIQIAQSEVVGLKIMTVHKSKGMEFGNVILMDRLSQRAANDTQQFLEYNQRIFYKQSHRKHVDPIYNQALEASDEAHREEDINVLYVACTRAQQSLMILQKDKESAFGPLGLLECVRGQLPKSAPKEPVNTPKPTGTALLNSQKSFGEQKDKTQESKKDLEGNRPARLFGLGLHKALELFYGYGVDLHSVREYLNHNYSFENISAQALLKRLELLEQDKDFKALLKGQIVAEMGFKCHQDFLRMDMVVFDKEGLTILDYKSGQGDIQAHQRQVEGYLQKVQALYPQQNTHAFLVYVLKTHVELQRQG</sequence>
<evidence type="ECO:0000256" key="1">
    <source>
        <dbReference type="ARBA" id="ARBA00022741"/>
    </source>
</evidence>
<keyword evidence="13" id="KW-1185">Reference proteome</keyword>
<evidence type="ECO:0000313" key="12">
    <source>
        <dbReference type="EMBL" id="BCZ16737.1"/>
    </source>
</evidence>
<evidence type="ECO:0000259" key="11">
    <source>
        <dbReference type="PROSITE" id="PS51198"/>
    </source>
</evidence>
<comment type="catalytic activity">
    <reaction evidence="8">
        <text>ATP + H2O = ADP + phosphate + H(+)</text>
        <dbReference type="Rhea" id="RHEA:13065"/>
        <dbReference type="ChEBI" id="CHEBI:15377"/>
        <dbReference type="ChEBI" id="CHEBI:15378"/>
        <dbReference type="ChEBI" id="CHEBI:30616"/>
        <dbReference type="ChEBI" id="CHEBI:43474"/>
        <dbReference type="ChEBI" id="CHEBI:456216"/>
        <dbReference type="EC" id="5.6.2.4"/>
    </reaction>
</comment>
<proteinExistence type="predicted"/>
<accession>A0ABM7S843</accession>
<feature type="region of interest" description="Disordered" evidence="10">
    <location>
        <begin position="731"/>
        <end position="770"/>
    </location>
</feature>
<comment type="catalytic activity">
    <reaction evidence="6">
        <text>Couples ATP hydrolysis with the unwinding of duplex DNA by translocating in the 3'-5' direction.</text>
        <dbReference type="EC" id="5.6.2.4"/>
    </reaction>
</comment>
<evidence type="ECO:0000256" key="5">
    <source>
        <dbReference type="ARBA" id="ARBA00023235"/>
    </source>
</evidence>
<keyword evidence="1 9" id="KW-0547">Nucleotide-binding</keyword>
<evidence type="ECO:0000256" key="4">
    <source>
        <dbReference type="ARBA" id="ARBA00022840"/>
    </source>
</evidence>
<keyword evidence="4 9" id="KW-0067">ATP-binding</keyword>
<evidence type="ECO:0000256" key="10">
    <source>
        <dbReference type="SAM" id="MobiDB-lite"/>
    </source>
</evidence>
<dbReference type="Pfam" id="PF00580">
    <property type="entry name" value="UvrD-helicase"/>
    <property type="match status" value="1"/>
</dbReference>
<dbReference type="PROSITE" id="PS51198">
    <property type="entry name" value="UVRD_HELICASE_ATP_BIND"/>
    <property type="match status" value="1"/>
</dbReference>
<dbReference type="Pfam" id="PF13361">
    <property type="entry name" value="UvrD_C"/>
    <property type="match status" value="1"/>
</dbReference>
<dbReference type="PANTHER" id="PTHR11070:SF67">
    <property type="entry name" value="DNA 3'-5' HELICASE"/>
    <property type="match status" value="1"/>
</dbReference>
<dbReference type="NCBIfam" id="NF010485">
    <property type="entry name" value="PRK13909.1-2"/>
    <property type="match status" value="1"/>
</dbReference>
<keyword evidence="2 9" id="KW-0378">Hydrolase</keyword>
<dbReference type="EC" id="5.6.2.4" evidence="7"/>
<organism evidence="12 13">
    <name type="scientific">Helicobacter gastrocanis</name>
    <dbReference type="NCBI Taxonomy" id="2849641"/>
    <lineage>
        <taxon>Bacteria</taxon>
        <taxon>Pseudomonadati</taxon>
        <taxon>Campylobacterota</taxon>
        <taxon>Epsilonproteobacteria</taxon>
        <taxon>Campylobacterales</taxon>
        <taxon>Helicobacteraceae</taxon>
        <taxon>Helicobacter</taxon>
    </lineage>
</organism>
<dbReference type="SUPFAM" id="SSF52540">
    <property type="entry name" value="P-loop containing nucleoside triphosphate hydrolases"/>
    <property type="match status" value="1"/>
</dbReference>
<keyword evidence="3 9" id="KW-0347">Helicase</keyword>
<feature type="binding site" evidence="9">
    <location>
        <begin position="16"/>
        <end position="23"/>
    </location>
    <ligand>
        <name>ATP</name>
        <dbReference type="ChEBI" id="CHEBI:30616"/>
    </ligand>
</feature>
<dbReference type="GO" id="GO:0004386">
    <property type="term" value="F:helicase activity"/>
    <property type="evidence" value="ECO:0007669"/>
    <property type="project" value="UniProtKB-KW"/>
</dbReference>
<dbReference type="EMBL" id="AP024814">
    <property type="protein sequence ID" value="BCZ16737.1"/>
    <property type="molecule type" value="Genomic_DNA"/>
</dbReference>
<protein>
    <recommendedName>
        <fullName evidence="7">DNA 3'-5' helicase</fullName>
        <ecNumber evidence="7">5.6.2.4</ecNumber>
    </recommendedName>
</protein>
<evidence type="ECO:0000256" key="7">
    <source>
        <dbReference type="ARBA" id="ARBA00034808"/>
    </source>
</evidence>
<dbReference type="InterPro" id="IPR027417">
    <property type="entry name" value="P-loop_NTPase"/>
</dbReference>
<dbReference type="Gene3D" id="3.40.50.300">
    <property type="entry name" value="P-loop containing nucleotide triphosphate hydrolases"/>
    <property type="match status" value="4"/>
</dbReference>
<gene>
    <name evidence="12" type="ORF">NHP190003_00190</name>
</gene>
<evidence type="ECO:0000313" key="13">
    <source>
        <dbReference type="Proteomes" id="UP000826775"/>
    </source>
</evidence>
<dbReference type="PANTHER" id="PTHR11070">
    <property type="entry name" value="UVRD / RECB / PCRA DNA HELICASE FAMILY MEMBER"/>
    <property type="match status" value="1"/>
</dbReference>
<keyword evidence="5" id="KW-0413">Isomerase</keyword>
<evidence type="ECO:0000256" key="2">
    <source>
        <dbReference type="ARBA" id="ARBA00022801"/>
    </source>
</evidence>
<evidence type="ECO:0000256" key="6">
    <source>
        <dbReference type="ARBA" id="ARBA00034617"/>
    </source>
</evidence>
<evidence type="ECO:0000256" key="9">
    <source>
        <dbReference type="PROSITE-ProRule" id="PRU00560"/>
    </source>
</evidence>
<feature type="compositionally biased region" description="Polar residues" evidence="10">
    <location>
        <begin position="741"/>
        <end position="755"/>
    </location>
</feature>
<dbReference type="InterPro" id="IPR000212">
    <property type="entry name" value="DNA_helicase_UvrD/REP"/>
</dbReference>
<evidence type="ECO:0000256" key="3">
    <source>
        <dbReference type="ARBA" id="ARBA00022806"/>
    </source>
</evidence>
<feature type="compositionally biased region" description="Basic and acidic residues" evidence="10">
    <location>
        <begin position="756"/>
        <end position="770"/>
    </location>
</feature>
<dbReference type="Proteomes" id="UP000826775">
    <property type="component" value="Chromosome"/>
</dbReference>
<dbReference type="InterPro" id="IPR014017">
    <property type="entry name" value="DNA_helicase_UvrD-like_C"/>
</dbReference>
<dbReference type="InterPro" id="IPR014016">
    <property type="entry name" value="UvrD-like_ATP-bd"/>
</dbReference>